<dbReference type="InterPro" id="IPR036188">
    <property type="entry name" value="FAD/NAD-bd_sf"/>
</dbReference>
<reference evidence="7" key="1">
    <citation type="journal article" date="2020" name="Stud. Mycol.">
        <title>101 Dothideomycetes genomes: a test case for predicting lifestyles and emergence of pathogens.</title>
        <authorList>
            <person name="Haridas S."/>
            <person name="Albert R."/>
            <person name="Binder M."/>
            <person name="Bloem J."/>
            <person name="Labutti K."/>
            <person name="Salamov A."/>
            <person name="Andreopoulos B."/>
            <person name="Baker S."/>
            <person name="Barry K."/>
            <person name="Bills G."/>
            <person name="Bluhm B."/>
            <person name="Cannon C."/>
            <person name="Castanera R."/>
            <person name="Culley D."/>
            <person name="Daum C."/>
            <person name="Ezra D."/>
            <person name="Gonzalez J."/>
            <person name="Henrissat B."/>
            <person name="Kuo A."/>
            <person name="Liang C."/>
            <person name="Lipzen A."/>
            <person name="Lutzoni F."/>
            <person name="Magnuson J."/>
            <person name="Mondo S."/>
            <person name="Nolan M."/>
            <person name="Ohm R."/>
            <person name="Pangilinan J."/>
            <person name="Park H.-J."/>
            <person name="Ramirez L."/>
            <person name="Alfaro M."/>
            <person name="Sun H."/>
            <person name="Tritt A."/>
            <person name="Yoshinaga Y."/>
            <person name="Zwiers L.-H."/>
            <person name="Turgeon B."/>
            <person name="Goodwin S."/>
            <person name="Spatafora J."/>
            <person name="Crous P."/>
            <person name="Grigoriev I."/>
        </authorList>
    </citation>
    <scope>NUCLEOTIDE SEQUENCE</scope>
    <source>
        <strain evidence="7">ATCC 36951</strain>
    </source>
</reference>
<dbReference type="PANTHER" id="PTHR11552:SF138">
    <property type="entry name" value="DEHYDROGENASE PKFF-RELATED"/>
    <property type="match status" value="1"/>
</dbReference>
<feature type="binding site" evidence="4">
    <location>
        <begin position="492"/>
        <end position="493"/>
    </location>
    <ligand>
        <name>FAD</name>
        <dbReference type="ChEBI" id="CHEBI:57692"/>
    </ligand>
</feature>
<dbReference type="GO" id="GO:0050660">
    <property type="term" value="F:flavin adenine dinucleotide binding"/>
    <property type="evidence" value="ECO:0007669"/>
    <property type="project" value="InterPro"/>
</dbReference>
<keyword evidence="4" id="KW-0274">FAD</keyword>
<dbReference type="RefSeq" id="XP_033668458.1">
    <property type="nucleotide sequence ID" value="XM_033816776.1"/>
</dbReference>
<gene>
    <name evidence="7" type="ORF">M409DRAFT_66080</name>
</gene>
<proteinExistence type="inferred from homology"/>
<dbReference type="InterPro" id="IPR000172">
    <property type="entry name" value="GMC_OxRdtase_N"/>
</dbReference>
<feature type="domain" description="Glucose-methanol-choline oxidoreductase N-terminal" evidence="5">
    <location>
        <begin position="28"/>
        <end position="319"/>
    </location>
</feature>
<dbReference type="Pfam" id="PF00732">
    <property type="entry name" value="GMC_oxred_N"/>
    <property type="match status" value="1"/>
</dbReference>
<feature type="binding site" evidence="4">
    <location>
        <begin position="93"/>
        <end position="96"/>
    </location>
    <ligand>
        <name>FAD</name>
        <dbReference type="ChEBI" id="CHEBI:57692"/>
    </ligand>
</feature>
<keyword evidence="2" id="KW-0325">Glycoprotein</keyword>
<feature type="active site" description="Proton donor" evidence="3">
    <location>
        <position position="493"/>
    </location>
</feature>
<evidence type="ECO:0000259" key="6">
    <source>
        <dbReference type="Pfam" id="PF05199"/>
    </source>
</evidence>
<dbReference type="Pfam" id="PF05199">
    <property type="entry name" value="GMC_oxred_C"/>
    <property type="match status" value="1"/>
</dbReference>
<organism evidence="7 8">
    <name type="scientific">Zasmidium cellare ATCC 36951</name>
    <dbReference type="NCBI Taxonomy" id="1080233"/>
    <lineage>
        <taxon>Eukaryota</taxon>
        <taxon>Fungi</taxon>
        <taxon>Dikarya</taxon>
        <taxon>Ascomycota</taxon>
        <taxon>Pezizomycotina</taxon>
        <taxon>Dothideomycetes</taxon>
        <taxon>Dothideomycetidae</taxon>
        <taxon>Mycosphaerellales</taxon>
        <taxon>Mycosphaerellaceae</taxon>
        <taxon>Zasmidium</taxon>
    </lineage>
</organism>
<dbReference type="PIRSF" id="PIRSF000137">
    <property type="entry name" value="Alcohol_oxidase"/>
    <property type="match status" value="1"/>
</dbReference>
<dbReference type="Gene3D" id="3.50.50.60">
    <property type="entry name" value="FAD/NAD(P)-binding domain"/>
    <property type="match status" value="1"/>
</dbReference>
<protein>
    <submittedName>
        <fullName evidence="7">GMC oxidoreductase</fullName>
    </submittedName>
</protein>
<dbReference type="SUPFAM" id="SSF51905">
    <property type="entry name" value="FAD/NAD(P)-binding domain"/>
    <property type="match status" value="1"/>
</dbReference>
<dbReference type="Proteomes" id="UP000799537">
    <property type="component" value="Unassembled WGS sequence"/>
</dbReference>
<dbReference type="PANTHER" id="PTHR11552">
    <property type="entry name" value="GLUCOSE-METHANOL-CHOLINE GMC OXIDOREDUCTASE"/>
    <property type="match status" value="1"/>
</dbReference>
<dbReference type="InterPro" id="IPR012132">
    <property type="entry name" value="GMC_OxRdtase"/>
</dbReference>
<comment type="cofactor">
    <cofactor evidence="4">
        <name>FAD</name>
        <dbReference type="ChEBI" id="CHEBI:57692"/>
    </cofactor>
</comment>
<evidence type="ECO:0000259" key="5">
    <source>
        <dbReference type="Pfam" id="PF00732"/>
    </source>
</evidence>
<dbReference type="EMBL" id="ML993593">
    <property type="protein sequence ID" value="KAF2167569.1"/>
    <property type="molecule type" value="Genomic_DNA"/>
</dbReference>
<feature type="active site" description="Proton acceptor" evidence="3">
    <location>
        <position position="537"/>
    </location>
</feature>
<accession>A0A6A6CP90</accession>
<dbReference type="GO" id="GO:0016614">
    <property type="term" value="F:oxidoreductase activity, acting on CH-OH group of donors"/>
    <property type="evidence" value="ECO:0007669"/>
    <property type="project" value="InterPro"/>
</dbReference>
<evidence type="ECO:0000256" key="4">
    <source>
        <dbReference type="PIRSR" id="PIRSR000137-2"/>
    </source>
</evidence>
<keyword evidence="4" id="KW-0285">Flavoprotein</keyword>
<name>A0A6A6CP90_ZASCE</name>
<dbReference type="AlphaFoldDB" id="A0A6A6CP90"/>
<evidence type="ECO:0000256" key="2">
    <source>
        <dbReference type="ARBA" id="ARBA00023180"/>
    </source>
</evidence>
<dbReference type="SUPFAM" id="SSF54373">
    <property type="entry name" value="FAD-linked reductases, C-terminal domain"/>
    <property type="match status" value="1"/>
</dbReference>
<evidence type="ECO:0000256" key="1">
    <source>
        <dbReference type="ARBA" id="ARBA00010790"/>
    </source>
</evidence>
<keyword evidence="8" id="KW-1185">Reference proteome</keyword>
<dbReference type="InterPro" id="IPR007867">
    <property type="entry name" value="GMC_OxRtase_C"/>
</dbReference>
<feature type="binding site" evidence="4">
    <location>
        <position position="85"/>
    </location>
    <ligand>
        <name>FAD</name>
        <dbReference type="ChEBI" id="CHEBI:57692"/>
    </ligand>
</feature>
<feature type="domain" description="Glucose-methanol-choline oxidoreductase C-terminal" evidence="6">
    <location>
        <begin position="423"/>
        <end position="546"/>
    </location>
</feature>
<dbReference type="OrthoDB" id="269227at2759"/>
<dbReference type="GeneID" id="54570048"/>
<dbReference type="GO" id="GO:0044550">
    <property type="term" value="P:secondary metabolite biosynthetic process"/>
    <property type="evidence" value="ECO:0007669"/>
    <property type="project" value="TreeGrafter"/>
</dbReference>
<evidence type="ECO:0000256" key="3">
    <source>
        <dbReference type="PIRSR" id="PIRSR000137-1"/>
    </source>
</evidence>
<comment type="similarity">
    <text evidence="1">Belongs to the GMC oxidoreductase family.</text>
</comment>
<sequence length="561" mass="58996">MSPRQEKVVRILQDISSFFGVPGTNATFDYVITGGGTAGLALGVRLAAANFSVAVIEAGGFYETDNSNLSVGATDRTLLYARGKVLGGSSARNNLVYHRPTIGSLQKWADEVGEQSWNWENHLPDYKKAVNFTAPNESLYGNATNLYDASAFDSAGGPVHVSYSNFVDPFAPWARQAYIAAGLAPIAGLSSGHLLGSSYSGLLIDPTTGRRSSSEASYLQSALNARTAPSIYKNTLATEIVFDGNKAIGVAALTAGTYGTPSVNFTLSARNEVIVSAGALQSPQLPMVSGIGNCSELAAFNITCKVNLPGVGKNLWEHIDFGISHAVNFQVAGSAASNASLANDILNSYLSSASGPDAIEGTGYIGWEKLPQANRQQLSNNTGALLSSTFPSDWPEIEYLPHTEYSNGTSYGVINCALVAPLSRGTVSLASPFCLGTANRQVAVEAFKRLRTIWQGLVNTGVASPVEASPGSTVQTDAQILQFVQENLAPVWHASGTCKMGQRNDSMAVVDSNGAVFGSSGLRVVDASAFPFLPPGHPTSTVYAFAKKIADVIIQGRNETN</sequence>
<dbReference type="Gene3D" id="3.30.560.10">
    <property type="entry name" value="Glucose Oxidase, domain 3"/>
    <property type="match status" value="1"/>
</dbReference>
<evidence type="ECO:0000313" key="7">
    <source>
        <dbReference type="EMBL" id="KAF2167569.1"/>
    </source>
</evidence>
<evidence type="ECO:0000313" key="8">
    <source>
        <dbReference type="Proteomes" id="UP000799537"/>
    </source>
</evidence>